<evidence type="ECO:0000313" key="2">
    <source>
        <dbReference type="Proteomes" id="UP000271098"/>
    </source>
</evidence>
<name>A0A3P6RLI1_9BILA</name>
<dbReference type="OrthoDB" id="5857313at2759"/>
<gene>
    <name evidence="1" type="ORF">GPUH_LOCUS7950</name>
</gene>
<protein>
    <submittedName>
        <fullName evidence="1">Uncharacterized protein</fullName>
    </submittedName>
</protein>
<organism evidence="1 2">
    <name type="scientific">Gongylonema pulchrum</name>
    <dbReference type="NCBI Taxonomy" id="637853"/>
    <lineage>
        <taxon>Eukaryota</taxon>
        <taxon>Metazoa</taxon>
        <taxon>Ecdysozoa</taxon>
        <taxon>Nematoda</taxon>
        <taxon>Chromadorea</taxon>
        <taxon>Rhabditida</taxon>
        <taxon>Spirurina</taxon>
        <taxon>Spiruromorpha</taxon>
        <taxon>Spiruroidea</taxon>
        <taxon>Gongylonematidae</taxon>
        <taxon>Gongylonema</taxon>
    </lineage>
</organism>
<sequence length="75" mass="8832">MGNLKAEGTYWEPVRFKPINVTEYEETRGTIMTRYGRSICWPSSLSADCGHFRSRRRSQWLAFLKIVKDTFNRNA</sequence>
<dbReference type="EMBL" id="UYRT01021857">
    <property type="protein sequence ID" value="VDK60227.1"/>
    <property type="molecule type" value="Genomic_DNA"/>
</dbReference>
<keyword evidence="2" id="KW-1185">Reference proteome</keyword>
<proteinExistence type="predicted"/>
<accession>A0A3P6RLI1</accession>
<dbReference type="Proteomes" id="UP000271098">
    <property type="component" value="Unassembled WGS sequence"/>
</dbReference>
<evidence type="ECO:0000313" key="1">
    <source>
        <dbReference type="EMBL" id="VDK60227.1"/>
    </source>
</evidence>
<reference evidence="1 2" key="1">
    <citation type="submission" date="2018-11" db="EMBL/GenBank/DDBJ databases">
        <authorList>
            <consortium name="Pathogen Informatics"/>
        </authorList>
    </citation>
    <scope>NUCLEOTIDE SEQUENCE [LARGE SCALE GENOMIC DNA]</scope>
</reference>
<dbReference type="AlphaFoldDB" id="A0A3P6RLI1"/>